<dbReference type="InterPro" id="IPR029063">
    <property type="entry name" value="SAM-dependent_MTases_sf"/>
</dbReference>
<dbReference type="Gene3D" id="3.40.50.150">
    <property type="entry name" value="Vaccinia Virus protein VP39"/>
    <property type="match status" value="1"/>
</dbReference>
<name>A0A368ZVS4_9FLAO</name>
<evidence type="ECO:0000313" key="2">
    <source>
        <dbReference type="EMBL" id="RCX01112.1"/>
    </source>
</evidence>
<keyword evidence="2" id="KW-0808">Transferase</keyword>
<comment type="caution">
    <text evidence="2">The sequence shown here is derived from an EMBL/GenBank/DDBJ whole genome shotgun (WGS) entry which is preliminary data.</text>
</comment>
<dbReference type="Pfam" id="PF08241">
    <property type="entry name" value="Methyltransf_11"/>
    <property type="match status" value="1"/>
</dbReference>
<dbReference type="CDD" id="cd02440">
    <property type="entry name" value="AdoMet_MTases"/>
    <property type="match status" value="1"/>
</dbReference>
<dbReference type="GO" id="GO:0032259">
    <property type="term" value="P:methylation"/>
    <property type="evidence" value="ECO:0007669"/>
    <property type="project" value="UniProtKB-KW"/>
</dbReference>
<dbReference type="EMBL" id="QPJS01000008">
    <property type="protein sequence ID" value="RCX01112.1"/>
    <property type="molecule type" value="Genomic_DNA"/>
</dbReference>
<dbReference type="RefSeq" id="WP_114366570.1">
    <property type="nucleotide sequence ID" value="NZ_BHZF01000002.1"/>
</dbReference>
<dbReference type="SUPFAM" id="SSF53335">
    <property type="entry name" value="S-adenosyl-L-methionine-dependent methyltransferases"/>
    <property type="match status" value="1"/>
</dbReference>
<feature type="domain" description="Methyltransferase type 11" evidence="1">
    <location>
        <begin position="126"/>
        <end position="173"/>
    </location>
</feature>
<evidence type="ECO:0000259" key="1">
    <source>
        <dbReference type="Pfam" id="PF08241"/>
    </source>
</evidence>
<organism evidence="2 3">
    <name type="scientific">Schleiferia thermophila</name>
    <dbReference type="NCBI Taxonomy" id="884107"/>
    <lineage>
        <taxon>Bacteria</taxon>
        <taxon>Pseudomonadati</taxon>
        <taxon>Bacteroidota</taxon>
        <taxon>Flavobacteriia</taxon>
        <taxon>Flavobacteriales</taxon>
        <taxon>Schleiferiaceae</taxon>
        <taxon>Schleiferia</taxon>
    </lineage>
</organism>
<proteinExistence type="predicted"/>
<keyword evidence="2" id="KW-0489">Methyltransferase</keyword>
<dbReference type="AlphaFoldDB" id="A0A368ZVS4"/>
<sequence>MKTIFRVLLKYIPRPWLIRGSYLAKDLLALLMYGKKYEDPIDGRTYRSLLPYGYGDRQRPNVLAPGSLSLERHRLMWVYLRDCTDFFRAKLKVLHIAPEQCFYGRFKKMKNLDYTTADLESPLADMHFDLHDIPLPTNTYDVVFCNHVLEHVNDDLQCMREILRILKPGGWAIMQVPMDYSRLETFSDPSITGKAERERIFGQYDHVRVYGIDYPRRLEKAGFNVLSFDIKKHLSSSLIEKYRIQPEEILYIAEKPK</sequence>
<dbReference type="Proteomes" id="UP000253517">
    <property type="component" value="Unassembled WGS sequence"/>
</dbReference>
<evidence type="ECO:0000313" key="3">
    <source>
        <dbReference type="Proteomes" id="UP000253517"/>
    </source>
</evidence>
<accession>A0A368ZVS4</accession>
<gene>
    <name evidence="2" type="ORF">DES35_10817</name>
</gene>
<reference evidence="2 3" key="1">
    <citation type="submission" date="2018-07" db="EMBL/GenBank/DDBJ databases">
        <title>Genomic Encyclopedia of Type Strains, Phase IV (KMG-IV): sequencing the most valuable type-strain genomes for metagenomic binning, comparative biology and taxonomic classification.</title>
        <authorList>
            <person name="Goeker M."/>
        </authorList>
    </citation>
    <scope>NUCLEOTIDE SEQUENCE [LARGE SCALE GENOMIC DNA]</scope>
    <source>
        <strain evidence="2 3">DSM 21410</strain>
    </source>
</reference>
<dbReference type="GO" id="GO:0008757">
    <property type="term" value="F:S-adenosylmethionine-dependent methyltransferase activity"/>
    <property type="evidence" value="ECO:0007669"/>
    <property type="project" value="InterPro"/>
</dbReference>
<dbReference type="InterPro" id="IPR013216">
    <property type="entry name" value="Methyltransf_11"/>
</dbReference>
<protein>
    <submittedName>
        <fullName evidence="2">Methyltransferase family protein</fullName>
    </submittedName>
</protein>
<keyword evidence="3" id="KW-1185">Reference proteome</keyword>